<gene>
    <name evidence="4" type="primary">ASB3</name>
    <name evidence="4" type="ORF">SNAT2548_LOCUS27437</name>
</gene>
<keyword evidence="5" id="KW-1185">Reference proteome</keyword>
<dbReference type="SMART" id="SM00248">
    <property type="entry name" value="ANK"/>
    <property type="match status" value="4"/>
</dbReference>
<dbReference type="InterPro" id="IPR050745">
    <property type="entry name" value="Multifunctional_regulatory"/>
</dbReference>
<proteinExistence type="predicted"/>
<dbReference type="PANTHER" id="PTHR24189">
    <property type="entry name" value="MYOTROPHIN"/>
    <property type="match status" value="1"/>
</dbReference>
<dbReference type="PROSITE" id="PS50297">
    <property type="entry name" value="ANK_REP_REGION"/>
    <property type="match status" value="1"/>
</dbReference>
<dbReference type="Proteomes" id="UP000604046">
    <property type="component" value="Unassembled WGS sequence"/>
</dbReference>
<keyword evidence="2 3" id="KW-0040">ANK repeat</keyword>
<name>A0A812SRU7_9DINO</name>
<dbReference type="PROSITE" id="PS50088">
    <property type="entry name" value="ANK_REPEAT"/>
    <property type="match status" value="2"/>
</dbReference>
<feature type="repeat" description="ANK" evidence="3">
    <location>
        <begin position="112"/>
        <end position="144"/>
    </location>
</feature>
<evidence type="ECO:0000313" key="4">
    <source>
        <dbReference type="EMBL" id="CAE7489316.1"/>
    </source>
</evidence>
<dbReference type="OrthoDB" id="10264606at2759"/>
<dbReference type="Pfam" id="PF12796">
    <property type="entry name" value="Ank_2"/>
    <property type="match status" value="1"/>
</dbReference>
<evidence type="ECO:0000313" key="5">
    <source>
        <dbReference type="Proteomes" id="UP000604046"/>
    </source>
</evidence>
<dbReference type="SUPFAM" id="SSF48403">
    <property type="entry name" value="Ankyrin repeat"/>
    <property type="match status" value="1"/>
</dbReference>
<dbReference type="PANTHER" id="PTHR24189:SF50">
    <property type="entry name" value="ANKYRIN REPEAT AND SOCS BOX PROTEIN 2"/>
    <property type="match status" value="1"/>
</dbReference>
<dbReference type="PRINTS" id="PR01415">
    <property type="entry name" value="ANKYRIN"/>
</dbReference>
<dbReference type="InterPro" id="IPR002110">
    <property type="entry name" value="Ankyrin_rpt"/>
</dbReference>
<dbReference type="EMBL" id="CAJNDS010002470">
    <property type="protein sequence ID" value="CAE7489316.1"/>
    <property type="molecule type" value="Genomic_DNA"/>
</dbReference>
<dbReference type="Gene3D" id="1.25.40.20">
    <property type="entry name" value="Ankyrin repeat-containing domain"/>
    <property type="match status" value="2"/>
</dbReference>
<comment type="caution">
    <text evidence="4">The sequence shown here is derived from an EMBL/GenBank/DDBJ whole genome shotgun (WGS) entry which is preliminary data.</text>
</comment>
<dbReference type="InterPro" id="IPR036770">
    <property type="entry name" value="Ankyrin_rpt-contain_sf"/>
</dbReference>
<evidence type="ECO:0000256" key="3">
    <source>
        <dbReference type="PROSITE-ProRule" id="PRU00023"/>
    </source>
</evidence>
<keyword evidence="1" id="KW-0677">Repeat</keyword>
<sequence>MEPSWMTQKLQEATDLQLIVLPCFIDATDRQVKDLVSAAREGLVSAVEEMLQRPQDPDQRTFVLENMVNELSCYQTPLGAACSHGHAEVARLLLFAGASHNCRSHPNRYDPVGATPLYLASKGGHAEVVRVLLEACADKNTASGMDALSPLLVATKNNRTEVAHVLLEGAADANKACGEDTPLVMAIMLDRVDITKLVD</sequence>
<evidence type="ECO:0000256" key="2">
    <source>
        <dbReference type="ARBA" id="ARBA00023043"/>
    </source>
</evidence>
<dbReference type="AlphaFoldDB" id="A0A812SRU7"/>
<protein>
    <submittedName>
        <fullName evidence="4">ASB3 protein</fullName>
    </submittedName>
</protein>
<accession>A0A812SRU7</accession>
<organism evidence="4 5">
    <name type="scientific">Symbiodinium natans</name>
    <dbReference type="NCBI Taxonomy" id="878477"/>
    <lineage>
        <taxon>Eukaryota</taxon>
        <taxon>Sar</taxon>
        <taxon>Alveolata</taxon>
        <taxon>Dinophyceae</taxon>
        <taxon>Suessiales</taxon>
        <taxon>Symbiodiniaceae</taxon>
        <taxon>Symbiodinium</taxon>
    </lineage>
</organism>
<evidence type="ECO:0000256" key="1">
    <source>
        <dbReference type="ARBA" id="ARBA00022737"/>
    </source>
</evidence>
<reference evidence="4" key="1">
    <citation type="submission" date="2021-02" db="EMBL/GenBank/DDBJ databases">
        <authorList>
            <person name="Dougan E. K."/>
            <person name="Rhodes N."/>
            <person name="Thang M."/>
            <person name="Chan C."/>
        </authorList>
    </citation>
    <scope>NUCLEOTIDE SEQUENCE</scope>
</reference>
<feature type="repeat" description="ANK" evidence="3">
    <location>
        <begin position="73"/>
        <end position="105"/>
    </location>
</feature>